<dbReference type="AlphaFoldDB" id="A0A2T0WV36"/>
<keyword evidence="2" id="KW-1185">Reference proteome</keyword>
<comment type="caution">
    <text evidence="1">The sequence shown here is derived from an EMBL/GenBank/DDBJ whole genome shotgun (WGS) entry which is preliminary data.</text>
</comment>
<protein>
    <submittedName>
        <fullName evidence="1">Uncharacterized protein</fullName>
    </submittedName>
</protein>
<sequence length="102" mass="11720">MTAEMNKTFAIQFQFDIKTIRKAVFMLTDDIMSDEEITAKFFDRDPLLVKAEETFSRDDLNNSAMAFAGLIIADDQPKKEIKKSKFQQKLEEAMEKSKASKS</sequence>
<accession>A0A2T0WV36</accession>
<organism evidence="1 2">
    <name type="scientific">Mongoliibacter ruber</name>
    <dbReference type="NCBI Taxonomy" id="1750599"/>
    <lineage>
        <taxon>Bacteria</taxon>
        <taxon>Pseudomonadati</taxon>
        <taxon>Bacteroidota</taxon>
        <taxon>Cytophagia</taxon>
        <taxon>Cytophagales</taxon>
        <taxon>Cyclobacteriaceae</taxon>
        <taxon>Mongoliibacter</taxon>
    </lineage>
</organism>
<dbReference type="EMBL" id="PVTR01000001">
    <property type="protein sequence ID" value="PRY90561.1"/>
    <property type="molecule type" value="Genomic_DNA"/>
</dbReference>
<evidence type="ECO:0000313" key="2">
    <source>
        <dbReference type="Proteomes" id="UP000238157"/>
    </source>
</evidence>
<dbReference type="Proteomes" id="UP000238157">
    <property type="component" value="Unassembled WGS sequence"/>
</dbReference>
<proteinExistence type="predicted"/>
<evidence type="ECO:0000313" key="1">
    <source>
        <dbReference type="EMBL" id="PRY90561.1"/>
    </source>
</evidence>
<gene>
    <name evidence="1" type="ORF">CLW00_101223</name>
</gene>
<reference evidence="1 2" key="1">
    <citation type="submission" date="2018-03" db="EMBL/GenBank/DDBJ databases">
        <title>Genomic Encyclopedia of Archaeal and Bacterial Type Strains, Phase II (KMG-II): from individual species to whole genera.</title>
        <authorList>
            <person name="Goeker M."/>
        </authorList>
    </citation>
    <scope>NUCLEOTIDE SEQUENCE [LARGE SCALE GENOMIC DNA]</scope>
    <source>
        <strain evidence="1 2">DSM 27929</strain>
    </source>
</reference>
<name>A0A2T0WV36_9BACT</name>